<feature type="region of interest" description="Disordered" evidence="1">
    <location>
        <begin position="540"/>
        <end position="628"/>
    </location>
</feature>
<dbReference type="EMBL" id="WIWS01000087">
    <property type="protein sequence ID" value="KAF3209219.1"/>
    <property type="molecule type" value="Genomic_DNA"/>
</dbReference>
<evidence type="ECO:0000313" key="4">
    <source>
        <dbReference type="Proteomes" id="UP000472727"/>
    </source>
</evidence>
<reference evidence="3 4" key="1">
    <citation type="submission" date="2019-06" db="EMBL/GenBank/DDBJ databases">
        <authorList>
            <person name="Palmer J.M."/>
        </authorList>
    </citation>
    <scope>NUCLEOTIDE SEQUENCE [LARGE SCALE GENOMIC DNA]</scope>
    <source>
        <strain evidence="3 4">TWF106</strain>
        <strain evidence="2">TWF679</strain>
    </source>
</reference>
<dbReference type="AlphaFoldDB" id="A0A7C8ULK0"/>
<evidence type="ECO:0000313" key="3">
    <source>
        <dbReference type="EMBL" id="KAF3209219.1"/>
    </source>
</evidence>
<feature type="compositionally biased region" description="Basic and acidic residues" evidence="1">
    <location>
        <begin position="562"/>
        <end position="571"/>
    </location>
</feature>
<dbReference type="EMBL" id="WIWT01000099">
    <property type="protein sequence ID" value="KAF3201231.1"/>
    <property type="molecule type" value="Genomic_DNA"/>
</dbReference>
<protein>
    <submittedName>
        <fullName evidence="3">Uncharacterized protein</fullName>
    </submittedName>
</protein>
<dbReference type="Proteomes" id="UP000472727">
    <property type="component" value="Unassembled WGS sequence"/>
</dbReference>
<evidence type="ECO:0000313" key="2">
    <source>
        <dbReference type="EMBL" id="KAF3201231.1"/>
    </source>
</evidence>
<feature type="compositionally biased region" description="Basic and acidic residues" evidence="1">
    <location>
        <begin position="597"/>
        <end position="607"/>
    </location>
</feature>
<feature type="region of interest" description="Disordered" evidence="1">
    <location>
        <begin position="457"/>
        <end position="499"/>
    </location>
</feature>
<organism evidence="3 4">
    <name type="scientific">Orbilia oligospora</name>
    <name type="common">Nematode-trapping fungus</name>
    <name type="synonym">Arthrobotrys oligospora</name>
    <dbReference type="NCBI Taxonomy" id="2813651"/>
    <lineage>
        <taxon>Eukaryota</taxon>
        <taxon>Fungi</taxon>
        <taxon>Dikarya</taxon>
        <taxon>Ascomycota</taxon>
        <taxon>Pezizomycotina</taxon>
        <taxon>Orbiliomycetes</taxon>
        <taxon>Orbiliales</taxon>
        <taxon>Orbiliaceae</taxon>
        <taxon>Orbilia</taxon>
    </lineage>
</organism>
<feature type="compositionally biased region" description="Polar residues" evidence="1">
    <location>
        <begin position="608"/>
        <end position="617"/>
    </location>
</feature>
<feature type="compositionally biased region" description="Polar residues" evidence="1">
    <location>
        <begin position="547"/>
        <end position="561"/>
    </location>
</feature>
<sequence>MLLHRIESVITEVQSEASTVLHQQMARGRGVEAHFLAELLDRKDWYAETAIVSDYQIPSRSSTAGTYKQVNKTLLDRSAGLLFRWFRGITANTVKHIAFSWPITEEEATRFYATLKTVSKRCRDGLNPQVIQDSLLVCGHYRCPLDLDDIFVRIGPPLLRYLRKWNDMKELALESNWIKGLSNLINGGNTVGILDSMTLRQESLIQLMLQGQGDEEMLHSVEKAVASGLRPAAFHLPYCLGEVPSLIKNNFRITELCETILAPIAGVHVNVSRQDILHAKLISYQEIKHFDDVQMTPLMYALYKRRYSVIYAILTSKNPDWVFQTSNTALSDIAVLPLRTERLFGPVHVAAWTYWPCTARRDCHTYFDMTEIFSKLCQDANQLASAIEIAIIMQNKSFAALLGRLASIMILSQSQDGVAYDTLTSVLQKESWHPWYWETAEWFISHTSLERTLENAQRDVASLTQPPRAGETIGRSGDAGEEPDISDREHNDGGIGYESQSVLASTGDNEYHAQGRSQKRNLEQERWNFRIRHGEFEGFNEAANEGDNGNRNSANTKASQQKQHETKDEKNGYVSAQDGRPPVNRQHKPIRDFGTLDESKQYNDRQTRSSIGSNPIHQKNHIPAWGAQQRQWKVPGGKLSNGSGIMSLASKASASTASSGLSVISFGGMPFTQPRGRGLNFEKPAFEEEPEFMDIDDILTWPP</sequence>
<accession>A0A7C8ULK0</accession>
<dbReference type="Proteomes" id="UP000614610">
    <property type="component" value="Unassembled WGS sequence"/>
</dbReference>
<feature type="region of interest" description="Disordered" evidence="1">
    <location>
        <begin position="505"/>
        <end position="524"/>
    </location>
</feature>
<proteinExistence type="predicted"/>
<evidence type="ECO:0000256" key="1">
    <source>
        <dbReference type="SAM" id="MobiDB-lite"/>
    </source>
</evidence>
<name>A0A7C8ULK0_ORBOL</name>
<dbReference type="OrthoDB" id="5401172at2759"/>
<comment type="caution">
    <text evidence="3">The sequence shown here is derived from an EMBL/GenBank/DDBJ whole genome shotgun (WGS) entry which is preliminary data.</text>
</comment>
<gene>
    <name evidence="3" type="ORF">TWF106_011037</name>
    <name evidence="2" type="ORF">TWF679_011450</name>
</gene>